<comment type="similarity">
    <text evidence="1">Belongs to the TPD52 family.</text>
</comment>
<feature type="region of interest" description="Disordered" evidence="3">
    <location>
        <begin position="183"/>
        <end position="216"/>
    </location>
</feature>
<feature type="compositionally biased region" description="Basic and acidic residues" evidence="3">
    <location>
        <begin position="191"/>
        <end position="200"/>
    </location>
</feature>
<evidence type="ECO:0000313" key="5">
    <source>
        <dbReference type="Proteomes" id="UP000494165"/>
    </source>
</evidence>
<evidence type="ECO:0000256" key="3">
    <source>
        <dbReference type="SAM" id="MobiDB-lite"/>
    </source>
</evidence>
<dbReference type="GO" id="GO:0005737">
    <property type="term" value="C:cytoplasm"/>
    <property type="evidence" value="ECO:0007669"/>
    <property type="project" value="TreeGrafter"/>
</dbReference>
<sequence>MADYGQLSLLVFVPLWDWQQAPPETPENVPMPCDVAGADDLSPDSGVSAEFHALSPEEQEEQRRQWQVELAKVEDEIATFRHVLASKVKHSNELKRKLGITVWKELQDDMSQGLKNVKETVVFQKTESVVKTAAEKTTSILGGFGVGLTSKIGALKNSESFRSFEEKMGSAYENVKTRVSSRSNSVQSFDDAIREADSKRVTPLASPTIPEDRPLE</sequence>
<reference evidence="4 5" key="1">
    <citation type="submission" date="2020-04" db="EMBL/GenBank/DDBJ databases">
        <authorList>
            <person name="Alioto T."/>
            <person name="Alioto T."/>
            <person name="Gomez Garrido J."/>
        </authorList>
    </citation>
    <scope>NUCLEOTIDE SEQUENCE [LARGE SCALE GENOMIC DNA]</scope>
</reference>
<proteinExistence type="inferred from homology"/>
<dbReference type="PANTHER" id="PTHR19307">
    <property type="entry name" value="TUMOR PROTEIN D52"/>
    <property type="match status" value="1"/>
</dbReference>
<evidence type="ECO:0000256" key="1">
    <source>
        <dbReference type="ARBA" id="ARBA00005702"/>
    </source>
</evidence>
<keyword evidence="2" id="KW-0175">Coiled coil</keyword>
<accession>A0A8S1C0D7</accession>
<evidence type="ECO:0008006" key="6">
    <source>
        <dbReference type="Google" id="ProtNLM"/>
    </source>
</evidence>
<dbReference type="PANTHER" id="PTHR19307:SF14">
    <property type="entry name" value="TUMOR PROTEIN D52"/>
    <property type="match status" value="1"/>
</dbReference>
<dbReference type="Pfam" id="PF04201">
    <property type="entry name" value="TPD52"/>
    <property type="match status" value="1"/>
</dbReference>
<comment type="caution">
    <text evidence="4">The sequence shown here is derived from an EMBL/GenBank/DDBJ whole genome shotgun (WGS) entry which is preliminary data.</text>
</comment>
<evidence type="ECO:0000313" key="4">
    <source>
        <dbReference type="EMBL" id="CAB3361363.1"/>
    </source>
</evidence>
<dbReference type="AlphaFoldDB" id="A0A8S1C0D7"/>
<gene>
    <name evidence="4" type="ORF">CLODIP_2_CD15837</name>
</gene>
<dbReference type="InterPro" id="IPR007327">
    <property type="entry name" value="TPD52"/>
</dbReference>
<dbReference type="Proteomes" id="UP000494165">
    <property type="component" value="Unassembled WGS sequence"/>
</dbReference>
<dbReference type="EMBL" id="CADEPI010000006">
    <property type="protein sequence ID" value="CAB3361363.1"/>
    <property type="molecule type" value="Genomic_DNA"/>
</dbReference>
<name>A0A8S1C0D7_9INSE</name>
<keyword evidence="5" id="KW-1185">Reference proteome</keyword>
<evidence type="ECO:0000256" key="2">
    <source>
        <dbReference type="ARBA" id="ARBA00023054"/>
    </source>
</evidence>
<organism evidence="4 5">
    <name type="scientific">Cloeon dipterum</name>
    <dbReference type="NCBI Taxonomy" id="197152"/>
    <lineage>
        <taxon>Eukaryota</taxon>
        <taxon>Metazoa</taxon>
        <taxon>Ecdysozoa</taxon>
        <taxon>Arthropoda</taxon>
        <taxon>Hexapoda</taxon>
        <taxon>Insecta</taxon>
        <taxon>Pterygota</taxon>
        <taxon>Palaeoptera</taxon>
        <taxon>Ephemeroptera</taxon>
        <taxon>Pisciforma</taxon>
        <taxon>Baetidae</taxon>
        <taxon>Cloeon</taxon>
    </lineage>
</organism>
<dbReference type="OrthoDB" id="10000687at2759"/>
<protein>
    <recommendedName>
        <fullName evidence="6">Tumor protein D52</fullName>
    </recommendedName>
</protein>